<feature type="compositionally biased region" description="Acidic residues" evidence="6">
    <location>
        <begin position="84"/>
        <end position="98"/>
    </location>
</feature>
<evidence type="ECO:0000256" key="2">
    <source>
        <dbReference type="ARBA" id="ARBA00022512"/>
    </source>
</evidence>
<evidence type="ECO:0000313" key="9">
    <source>
        <dbReference type="EMBL" id="SQC71163.1"/>
    </source>
</evidence>
<evidence type="ECO:0000256" key="6">
    <source>
        <dbReference type="SAM" id="MobiDB-lite"/>
    </source>
</evidence>
<proteinExistence type="predicted"/>
<evidence type="ECO:0000259" key="8">
    <source>
        <dbReference type="PROSITE" id="PS50847"/>
    </source>
</evidence>
<feature type="domain" description="Gram-positive cocci surface proteins LPxTG" evidence="8">
    <location>
        <begin position="160"/>
        <end position="194"/>
    </location>
</feature>
<protein>
    <submittedName>
        <fullName evidence="9">LPXTG cell wall anchor domain</fullName>
    </submittedName>
</protein>
<dbReference type="NCBIfam" id="TIGR01167">
    <property type="entry name" value="LPXTG_anchor"/>
    <property type="match status" value="1"/>
</dbReference>
<evidence type="ECO:0000256" key="3">
    <source>
        <dbReference type="ARBA" id="ARBA00022525"/>
    </source>
</evidence>
<evidence type="ECO:0000313" key="10">
    <source>
        <dbReference type="Proteomes" id="UP000250257"/>
    </source>
</evidence>
<keyword evidence="2" id="KW-0134">Cell wall</keyword>
<dbReference type="Pfam" id="PF00746">
    <property type="entry name" value="Gram_pos_anchor"/>
    <property type="match status" value="1"/>
</dbReference>
<dbReference type="Proteomes" id="UP000250257">
    <property type="component" value="Unassembled WGS sequence"/>
</dbReference>
<feature type="compositionally biased region" description="Low complexity" evidence="6">
    <location>
        <begin position="140"/>
        <end position="158"/>
    </location>
</feature>
<keyword evidence="3" id="KW-0964">Secreted</keyword>
<keyword evidence="7" id="KW-0812">Transmembrane</keyword>
<dbReference type="InterPro" id="IPR019931">
    <property type="entry name" value="LPXTG_anchor"/>
</dbReference>
<organism evidence="9 10">
    <name type="scientific">Listeria fleischmannii subsp. fleischmannii</name>
    <dbReference type="NCBI Taxonomy" id="1671902"/>
    <lineage>
        <taxon>Bacteria</taxon>
        <taxon>Bacillati</taxon>
        <taxon>Bacillota</taxon>
        <taxon>Bacilli</taxon>
        <taxon>Bacillales</taxon>
        <taxon>Listeriaceae</taxon>
        <taxon>Listeria</taxon>
    </lineage>
</organism>
<keyword evidence="7" id="KW-0472">Membrane</keyword>
<feature type="compositionally biased region" description="Polar residues" evidence="6">
    <location>
        <begin position="119"/>
        <end position="129"/>
    </location>
</feature>
<keyword evidence="4" id="KW-0732">Signal</keyword>
<evidence type="ECO:0000256" key="7">
    <source>
        <dbReference type="SAM" id="Phobius"/>
    </source>
</evidence>
<name>A0A2X3HEW1_9LIST</name>
<dbReference type="AlphaFoldDB" id="A0A2X3HEW1"/>
<evidence type="ECO:0000256" key="4">
    <source>
        <dbReference type="ARBA" id="ARBA00022729"/>
    </source>
</evidence>
<reference evidence="9 10" key="1">
    <citation type="submission" date="2018-06" db="EMBL/GenBank/DDBJ databases">
        <authorList>
            <consortium name="Pathogen Informatics"/>
            <person name="Doyle S."/>
        </authorList>
    </citation>
    <scope>NUCLEOTIDE SEQUENCE [LARGE SCALE GENOMIC DNA]</scope>
    <source>
        <strain evidence="9 10">NCTC13940</strain>
    </source>
</reference>
<comment type="subcellular location">
    <subcellularLocation>
        <location evidence="1">Secreted</location>
        <location evidence="1">Cell wall</location>
        <topology evidence="1">Peptidoglycan-anchor</topology>
    </subcellularLocation>
</comment>
<keyword evidence="5" id="KW-0572">Peptidoglycan-anchor</keyword>
<dbReference type="STRING" id="1214117.LFLEISCH_13495"/>
<accession>A0A2X3HEW1</accession>
<feature type="compositionally biased region" description="Gly residues" evidence="6">
    <location>
        <begin position="99"/>
        <end position="114"/>
    </location>
</feature>
<dbReference type="PROSITE" id="PS50847">
    <property type="entry name" value="GRAM_POS_ANCHORING"/>
    <property type="match status" value="1"/>
</dbReference>
<evidence type="ECO:0000256" key="5">
    <source>
        <dbReference type="ARBA" id="ARBA00023088"/>
    </source>
</evidence>
<feature type="region of interest" description="Disordered" evidence="6">
    <location>
        <begin position="84"/>
        <end position="169"/>
    </location>
</feature>
<keyword evidence="7" id="KW-1133">Transmembrane helix</keyword>
<dbReference type="EMBL" id="UAWT01000035">
    <property type="protein sequence ID" value="SQC71163.1"/>
    <property type="molecule type" value="Genomic_DNA"/>
</dbReference>
<sequence>MQSLLKAAMDAAPEGTQFFVVITLPNGTVVEVPVNPDGTFDLNVPDGVNLKAGEILSFTIKAVHDDQTKTGQTVLAVVQPADDTDADADADADSDSDSDGGGVVTDPGDGGTGSGMTPLPTNVSSPSSTGGNGTAPLTYSLGDGSSSSDSSGQPMSSSVLPSTGDETSAAPWIGAGLLAALAGLFSRKRRKANK</sequence>
<gene>
    <name evidence="9" type="ORF">NCTC13940_02375</name>
</gene>
<feature type="transmembrane region" description="Helical" evidence="7">
    <location>
        <begin position="169"/>
        <end position="186"/>
    </location>
</feature>
<evidence type="ECO:0000256" key="1">
    <source>
        <dbReference type="ARBA" id="ARBA00004168"/>
    </source>
</evidence>